<dbReference type="RefSeq" id="WP_154514862.1">
    <property type="nucleotide sequence ID" value="NZ_VUNM01000006.1"/>
</dbReference>
<dbReference type="AlphaFoldDB" id="A0A844FTV6"/>
<dbReference type="Proteomes" id="UP000442619">
    <property type="component" value="Unassembled WGS sequence"/>
</dbReference>
<proteinExistence type="predicted"/>
<keyword evidence="4" id="KW-0378">Hydrolase</keyword>
<accession>A0A844FTV6</accession>
<keyword evidence="1" id="KW-0175">Coiled coil</keyword>
<gene>
    <name evidence="4" type="ORF">FYJ79_04445</name>
</gene>
<dbReference type="InterPro" id="IPR044876">
    <property type="entry name" value="HRDC_dom_sf"/>
</dbReference>
<comment type="caution">
    <text evidence="4">The sequence shown here is derived from an EMBL/GenBank/DDBJ whole genome shotgun (WGS) entry which is preliminary data.</text>
</comment>
<dbReference type="Pfam" id="PF08378">
    <property type="entry name" value="NERD"/>
    <property type="match status" value="1"/>
</dbReference>
<keyword evidence="4" id="KW-0547">Nucleotide-binding</keyword>
<dbReference type="SMART" id="SM00341">
    <property type="entry name" value="HRDC"/>
    <property type="match status" value="1"/>
</dbReference>
<dbReference type="EMBL" id="VUNM01000006">
    <property type="protein sequence ID" value="MST88830.1"/>
    <property type="molecule type" value="Genomic_DNA"/>
</dbReference>
<organism evidence="4 5">
    <name type="scientific">Sharpea porci</name>
    <dbReference type="NCBI Taxonomy" id="2652286"/>
    <lineage>
        <taxon>Bacteria</taxon>
        <taxon>Bacillati</taxon>
        <taxon>Bacillota</taxon>
        <taxon>Erysipelotrichia</taxon>
        <taxon>Erysipelotrichales</taxon>
        <taxon>Coprobacillaceae</taxon>
        <taxon>Sharpea</taxon>
    </lineage>
</organism>
<feature type="coiled-coil region" evidence="1">
    <location>
        <begin position="19"/>
        <end position="58"/>
    </location>
</feature>
<keyword evidence="5" id="KW-1185">Reference proteome</keyword>
<dbReference type="Pfam" id="PF00570">
    <property type="entry name" value="HRDC"/>
    <property type="match status" value="1"/>
</dbReference>
<dbReference type="PROSITE" id="PS50965">
    <property type="entry name" value="NERD"/>
    <property type="match status" value="1"/>
</dbReference>
<evidence type="ECO:0000313" key="4">
    <source>
        <dbReference type="EMBL" id="MST88830.1"/>
    </source>
</evidence>
<feature type="domain" description="NERD" evidence="2">
    <location>
        <begin position="50"/>
        <end position="168"/>
    </location>
</feature>
<protein>
    <submittedName>
        <fullName evidence="4">Helicase</fullName>
    </submittedName>
</protein>
<sequence>MGLFEKNIGPVFLKESTSLHDTLNALQQIKDKVVDEQKEELEREIQFLQYGIKGEENIAFELKNSHYDMYILHDLFLEQDGLTAQIDYMIMTKYTTYVLEAKNLYGNITVDSKGNFIRSAYFHNHTFKEGIYSPITQNQRHLELIKQMRLNEKNNFITKKIFTNNFYKNYKSLVVLTNPKTILNDRYAPKDIKSQIIRADGLVKYIKDFDATRKDYKQSLKDIEALANYFLSCHKDNPTHYTDKYQTKEIKPLPTVDIEEELRSYRYKQAQAEGLKPYMIFNNAEMEALIQAAPQTKEELLKVKGFGQVKVEKYGDALIQILSQKTA</sequence>
<dbReference type="GO" id="GO:0003676">
    <property type="term" value="F:nucleic acid binding"/>
    <property type="evidence" value="ECO:0007669"/>
    <property type="project" value="InterPro"/>
</dbReference>
<dbReference type="Gene3D" id="1.10.150.80">
    <property type="entry name" value="HRDC domain"/>
    <property type="match status" value="1"/>
</dbReference>
<dbReference type="InterPro" id="IPR010997">
    <property type="entry name" value="HRDC-like_sf"/>
</dbReference>
<dbReference type="GO" id="GO:0004386">
    <property type="term" value="F:helicase activity"/>
    <property type="evidence" value="ECO:0007669"/>
    <property type="project" value="UniProtKB-KW"/>
</dbReference>
<keyword evidence="4" id="KW-0067">ATP-binding</keyword>
<dbReference type="InterPro" id="IPR002121">
    <property type="entry name" value="HRDC_dom"/>
</dbReference>
<feature type="domain" description="HRDC" evidence="3">
    <location>
        <begin position="252"/>
        <end position="327"/>
    </location>
</feature>
<name>A0A844FTV6_9FIRM</name>
<evidence type="ECO:0000259" key="2">
    <source>
        <dbReference type="PROSITE" id="PS50965"/>
    </source>
</evidence>
<dbReference type="SUPFAM" id="SSF47819">
    <property type="entry name" value="HRDC-like"/>
    <property type="match status" value="1"/>
</dbReference>
<evidence type="ECO:0000259" key="3">
    <source>
        <dbReference type="PROSITE" id="PS50967"/>
    </source>
</evidence>
<keyword evidence="4" id="KW-0347">Helicase</keyword>
<reference evidence="4 5" key="1">
    <citation type="submission" date="2019-08" db="EMBL/GenBank/DDBJ databases">
        <title>In-depth cultivation of the pig gut microbiome towards novel bacterial diversity and tailored functional studies.</title>
        <authorList>
            <person name="Wylensek D."/>
            <person name="Hitch T.C.A."/>
            <person name="Clavel T."/>
        </authorList>
    </citation>
    <scope>NUCLEOTIDE SEQUENCE [LARGE SCALE GENOMIC DNA]</scope>
    <source>
        <strain evidence="4 5">CA-Schmier-601-WT-3</strain>
    </source>
</reference>
<evidence type="ECO:0000256" key="1">
    <source>
        <dbReference type="SAM" id="Coils"/>
    </source>
</evidence>
<dbReference type="InterPro" id="IPR011528">
    <property type="entry name" value="NERD"/>
</dbReference>
<evidence type="ECO:0000313" key="5">
    <source>
        <dbReference type="Proteomes" id="UP000442619"/>
    </source>
</evidence>
<dbReference type="PROSITE" id="PS50967">
    <property type="entry name" value="HRDC"/>
    <property type="match status" value="1"/>
</dbReference>
<dbReference type="GO" id="GO:0000166">
    <property type="term" value="F:nucleotide binding"/>
    <property type="evidence" value="ECO:0007669"/>
    <property type="project" value="InterPro"/>
</dbReference>